<feature type="region of interest" description="Disordered" evidence="1">
    <location>
        <begin position="353"/>
        <end position="375"/>
    </location>
</feature>
<sequence length="529" mass="61478">MAKRNRMDSVDRLEVDSPLLIRSNKGEGSYNKFISSRDVQLDLKMTKSERDGSSVQSKKRAAKIRKKTSLIFPESCLKNTKLSIDSSKAVNMRILYSRKRCKSKMARRSLKKRVSKPLFLEGNLSKYEPVKRLKNQRMNSTLIEELENFIPMPCDMIEDKIEYYFSPYSKEEDGQIQRLHYDKFMQFDLPQKDKLPAAETGDSSGWKKLMNFITTENQMVFRRSLKKINNQLYSKLRNIISKNTMSKYFLPEKAKDQCGSISSEFSDHGSIKRRTVVAHRERMSLNLNQHPRKSRILSGVHRHRPSLNQAEQFLMSIHHESMSNLIGRVNQQKLDKDKKKEENFTKIFEQQMSMIKEKSSNKNSPSPNKKRKKVMKKVKEDVAAYCYLKKSTIKSSIKKFEPVGINKSIVNLNASCSIPDLKTFDKRANSKLQTTKTTHTSCNASVENTNKGYSSLERPLSRSLYQDMQVPLTMEPKWIKNMQKQCRRVLQAASKSFKLPKNAKDLIKKKRIKRKHNLNKAYQGFGVEI</sequence>
<protein>
    <submittedName>
        <fullName evidence="2">Uncharacterized protein</fullName>
    </submittedName>
</protein>
<dbReference type="Proteomes" id="UP001295684">
    <property type="component" value="Unassembled WGS sequence"/>
</dbReference>
<reference evidence="2" key="1">
    <citation type="submission" date="2023-07" db="EMBL/GenBank/DDBJ databases">
        <authorList>
            <consortium name="AG Swart"/>
            <person name="Singh M."/>
            <person name="Singh A."/>
            <person name="Seah K."/>
            <person name="Emmerich C."/>
        </authorList>
    </citation>
    <scope>NUCLEOTIDE SEQUENCE</scope>
    <source>
        <strain evidence="2">DP1</strain>
    </source>
</reference>
<accession>A0AAD1U1Z2</accession>
<dbReference type="EMBL" id="CAMPGE010001720">
    <property type="protein sequence ID" value="CAI2360520.1"/>
    <property type="molecule type" value="Genomic_DNA"/>
</dbReference>
<proteinExistence type="predicted"/>
<gene>
    <name evidence="2" type="ORF">ECRASSUSDP1_LOCUS1824</name>
</gene>
<keyword evidence="3" id="KW-1185">Reference proteome</keyword>
<evidence type="ECO:0000256" key="1">
    <source>
        <dbReference type="SAM" id="MobiDB-lite"/>
    </source>
</evidence>
<name>A0AAD1U1Z2_EUPCR</name>
<evidence type="ECO:0000313" key="2">
    <source>
        <dbReference type="EMBL" id="CAI2360520.1"/>
    </source>
</evidence>
<dbReference type="AlphaFoldDB" id="A0AAD1U1Z2"/>
<organism evidence="2 3">
    <name type="scientific">Euplotes crassus</name>
    <dbReference type="NCBI Taxonomy" id="5936"/>
    <lineage>
        <taxon>Eukaryota</taxon>
        <taxon>Sar</taxon>
        <taxon>Alveolata</taxon>
        <taxon>Ciliophora</taxon>
        <taxon>Intramacronucleata</taxon>
        <taxon>Spirotrichea</taxon>
        <taxon>Hypotrichia</taxon>
        <taxon>Euplotida</taxon>
        <taxon>Euplotidae</taxon>
        <taxon>Moneuplotes</taxon>
    </lineage>
</organism>
<evidence type="ECO:0000313" key="3">
    <source>
        <dbReference type="Proteomes" id="UP001295684"/>
    </source>
</evidence>
<comment type="caution">
    <text evidence="2">The sequence shown here is derived from an EMBL/GenBank/DDBJ whole genome shotgun (WGS) entry which is preliminary data.</text>
</comment>